<dbReference type="InterPro" id="IPR016039">
    <property type="entry name" value="Thiolase-like"/>
</dbReference>
<dbReference type="EMBL" id="JBHRSZ010000007">
    <property type="protein sequence ID" value="MFC3152911.1"/>
    <property type="molecule type" value="Genomic_DNA"/>
</dbReference>
<name>A0ABV7HJB1_9GAMM</name>
<dbReference type="InterPro" id="IPR014030">
    <property type="entry name" value="Ketoacyl_synth_N"/>
</dbReference>
<dbReference type="PANTHER" id="PTHR11712">
    <property type="entry name" value="POLYKETIDE SYNTHASE-RELATED"/>
    <property type="match status" value="1"/>
</dbReference>
<dbReference type="Pfam" id="PF00109">
    <property type="entry name" value="ketoacyl-synt"/>
    <property type="match status" value="1"/>
</dbReference>
<dbReference type="InterPro" id="IPR047224">
    <property type="entry name" value="FAS_alpha_su_C"/>
</dbReference>
<gene>
    <name evidence="6" type="ORF">ACFOEK_17865</name>
</gene>
<keyword evidence="7" id="KW-1185">Reference proteome</keyword>
<evidence type="ECO:0000313" key="6">
    <source>
        <dbReference type="EMBL" id="MFC3152911.1"/>
    </source>
</evidence>
<reference evidence="7" key="1">
    <citation type="journal article" date="2019" name="Int. J. Syst. Evol. Microbiol.">
        <title>The Global Catalogue of Microorganisms (GCM) 10K type strain sequencing project: providing services to taxonomists for standard genome sequencing and annotation.</title>
        <authorList>
            <consortium name="The Broad Institute Genomics Platform"/>
            <consortium name="The Broad Institute Genome Sequencing Center for Infectious Disease"/>
            <person name="Wu L."/>
            <person name="Ma J."/>
        </authorList>
    </citation>
    <scope>NUCLEOTIDE SEQUENCE [LARGE SCALE GENOMIC DNA]</scope>
    <source>
        <strain evidence="7">KCTC 52438</strain>
    </source>
</reference>
<dbReference type="InterPro" id="IPR020841">
    <property type="entry name" value="PKS_Beta-ketoAc_synthase_dom"/>
</dbReference>
<evidence type="ECO:0000259" key="5">
    <source>
        <dbReference type="PROSITE" id="PS52004"/>
    </source>
</evidence>
<evidence type="ECO:0000256" key="2">
    <source>
        <dbReference type="ARBA" id="ARBA00008467"/>
    </source>
</evidence>
<dbReference type="InterPro" id="IPR014031">
    <property type="entry name" value="Ketoacyl_synth_C"/>
</dbReference>
<comment type="pathway">
    <text evidence="1">Lipid metabolism; fatty acid biosynthesis.</text>
</comment>
<comment type="caution">
    <text evidence="6">The sequence shown here is derived from an EMBL/GenBank/DDBJ whole genome shotgun (WGS) entry which is preliminary data.</text>
</comment>
<protein>
    <submittedName>
        <fullName evidence="6">Beta-ketoacyl synthase</fullName>
    </submittedName>
</protein>
<keyword evidence="3 4" id="KW-0808">Transferase</keyword>
<dbReference type="SUPFAM" id="SSF53901">
    <property type="entry name" value="Thiolase-like"/>
    <property type="match status" value="2"/>
</dbReference>
<proteinExistence type="inferred from homology"/>
<sequence>MTALPVIVGMGGINASGRTSFHQGFRRIVIDQLTANLRQETFLGLACLMNLVRYQDGKLVDQNDRVIEANQIEDLFGEQVLAGTLIRKIEKEHFDPDATPWHQKMSLDSKQSDFTFTVKTKDLPRPIPENWQTTESTDADGQATGMSEVSVAGTLEILHNSTLDNPIKAAGQLPTGFEPAKLYNSHHQPRGLQNVIFGATDAIKSTGIDWQDVLDHVSPDQIGTYSSSTQGQLHAEGMGNAMQARLKGGRVGSKNAAMSLNTAPSDFINAYVTGNVGSTISATGACASFLYNLKAAIHDIQSGKIRAAIVGNSDALIVPEAAESFGNMGALANEKYLRMIDKTDQVDYRRTSRPFGQNCGFTLGEGAQYFILMDDALALELGADILGSVADVFVNADGVKKSITAPGPGNYVSMAKAVALAKNIVGEETIQKHSFVLAHGSSTPQNRVTESHIFHTVAETFGIEDWPVAAPKAYLGHSLGPASGDQLAWALGVFEHNIMPGITTINEVADDVFDQHLTISTEHYQCQPQDVAFINSKGFGGNNATAVILSPNITNKMIEKRHGEAAIQAKEAQRAQVKQNQEAYRQEANYGQFNLFYRYGQDMIDEKEIRLSKESMTLPGYKNSISLDLKNPFDDMC</sequence>
<evidence type="ECO:0000256" key="4">
    <source>
        <dbReference type="RuleBase" id="RU003694"/>
    </source>
</evidence>
<evidence type="ECO:0000256" key="1">
    <source>
        <dbReference type="ARBA" id="ARBA00005194"/>
    </source>
</evidence>
<dbReference type="Pfam" id="PF02801">
    <property type="entry name" value="Ketoacyl-synt_C"/>
    <property type="match status" value="1"/>
</dbReference>
<comment type="similarity">
    <text evidence="2 4">Belongs to the thiolase-like superfamily. Beta-ketoacyl-ACP synthases family.</text>
</comment>
<dbReference type="InterPro" id="IPR000794">
    <property type="entry name" value="Beta-ketoacyl_synthase"/>
</dbReference>
<dbReference type="RefSeq" id="WP_386722833.1">
    <property type="nucleotide sequence ID" value="NZ_JBHRSZ010000007.1"/>
</dbReference>
<organism evidence="6 7">
    <name type="scientific">Litoribrevibacter euphylliae</name>
    <dbReference type="NCBI Taxonomy" id="1834034"/>
    <lineage>
        <taxon>Bacteria</taxon>
        <taxon>Pseudomonadati</taxon>
        <taxon>Pseudomonadota</taxon>
        <taxon>Gammaproteobacteria</taxon>
        <taxon>Oceanospirillales</taxon>
        <taxon>Oceanospirillaceae</taxon>
        <taxon>Litoribrevibacter</taxon>
    </lineage>
</organism>
<dbReference type="PANTHER" id="PTHR11712:SF336">
    <property type="entry name" value="3-OXOACYL-[ACYL-CARRIER-PROTEIN] SYNTHASE, MITOCHONDRIAL"/>
    <property type="match status" value="1"/>
</dbReference>
<accession>A0ABV7HJB1</accession>
<feature type="domain" description="Ketosynthase family 3 (KS3)" evidence="5">
    <location>
        <begin position="78"/>
        <end position="550"/>
    </location>
</feature>
<dbReference type="Proteomes" id="UP001595476">
    <property type="component" value="Unassembled WGS sequence"/>
</dbReference>
<evidence type="ECO:0000256" key="3">
    <source>
        <dbReference type="ARBA" id="ARBA00022679"/>
    </source>
</evidence>
<dbReference type="Gene3D" id="3.40.47.10">
    <property type="match status" value="1"/>
</dbReference>
<dbReference type="CDD" id="cd00828">
    <property type="entry name" value="elong_cond_enzymes"/>
    <property type="match status" value="1"/>
</dbReference>
<evidence type="ECO:0000313" key="7">
    <source>
        <dbReference type="Proteomes" id="UP001595476"/>
    </source>
</evidence>
<dbReference type="PROSITE" id="PS52004">
    <property type="entry name" value="KS3_2"/>
    <property type="match status" value="1"/>
</dbReference>
<dbReference type="SMART" id="SM00825">
    <property type="entry name" value="PKS_KS"/>
    <property type="match status" value="1"/>
</dbReference>